<evidence type="ECO:0000256" key="7">
    <source>
        <dbReference type="ARBA" id="ARBA00023242"/>
    </source>
</evidence>
<comment type="subcellular location">
    <subcellularLocation>
        <location evidence="2">Cytoplasm</location>
        <location evidence="2">Cytoskeleton</location>
        <location evidence="2">Spindle</location>
    </subcellularLocation>
    <subcellularLocation>
        <location evidence="1">Nucleus</location>
    </subcellularLocation>
</comment>
<feature type="compositionally biased region" description="Basic and acidic residues" evidence="8">
    <location>
        <begin position="920"/>
        <end position="943"/>
    </location>
</feature>
<keyword evidence="4" id="KW-0963">Cytoplasm</keyword>
<evidence type="ECO:0000256" key="1">
    <source>
        <dbReference type="ARBA" id="ARBA00004123"/>
    </source>
</evidence>
<comment type="caution">
    <text evidence="10">The sequence shown here is derived from an EMBL/GenBank/DDBJ whole genome shotgun (WGS) entry which is preliminary data.</text>
</comment>
<evidence type="ECO:0000256" key="5">
    <source>
        <dbReference type="ARBA" id="ARBA00022829"/>
    </source>
</evidence>
<feature type="compositionally biased region" description="Low complexity" evidence="8">
    <location>
        <begin position="779"/>
        <end position="803"/>
    </location>
</feature>
<keyword evidence="5" id="KW-0159">Chromosome partition</keyword>
<dbReference type="PANTHER" id="PTHR13142">
    <property type="entry name" value="INNER CENTROMERE PROTEIN"/>
    <property type="match status" value="1"/>
</dbReference>
<dbReference type="GO" id="GO:0005819">
    <property type="term" value="C:spindle"/>
    <property type="evidence" value="ECO:0007669"/>
    <property type="project" value="UniProtKB-SubCell"/>
</dbReference>
<feature type="domain" description="Inner centromere protein ARK-binding" evidence="9">
    <location>
        <begin position="1042"/>
        <end position="1098"/>
    </location>
</feature>
<name>A0AAD7FLM6_9AGAR</name>
<feature type="compositionally biased region" description="Polar residues" evidence="8">
    <location>
        <begin position="648"/>
        <end position="666"/>
    </location>
</feature>
<feature type="compositionally biased region" description="Polar residues" evidence="8">
    <location>
        <begin position="1005"/>
        <end position="1015"/>
    </location>
</feature>
<evidence type="ECO:0000259" key="9">
    <source>
        <dbReference type="Pfam" id="PF03941"/>
    </source>
</evidence>
<sequence length="1135" mass="122718">MDQPGLLEWCNATRFAMANDPGRPLFKDQIQTHGFLFLDNYLDNILAGPRRDPLIELVKTPGRKKAASKQRTVATTTLKSVISVSLEDEEDAAFKENVAPVNSFHQALLRAKEKPSPPHDQSLAGPASIPVVVAPVRSPSPPAVSENVVAQPQLLVPTPAEQNDLSIIVEDDETDRSRVVPSPVAAEVPTNPPSPLQPIPKADDLAPESEAPEPSAPPLPEPTPRHSFEVQGVDYTTPLPEIPPWQPRDMQVDDITEPLPPPTEELTTPSSDAVEMQDVATKVAPISPKGLTRKPSVPSFPSLPAPLPFRKSMRAPPEPSAAQGSATPGAALGGKRTSWLMRAREVKALEITVKKTIPVPPITPGVSNANKRKSDLFGATGLEDEERKSKVPKNAEGDVAPLKPKISDGAKPEAEKRAETHAEHREDLGANEGLLAQLKKTVDGLGSKSLGKSVGGSAVSGLAEAMAAAKARVAERNHKEEEEATMALGTPEAAPNYSVAAVNPASEPAVRSSGSHLRLSVSELVTSSEYNKSKDIDKPVASPAHVGDQSSSTTPPDSPPPVVFRPDPAPVFNKPPPVFVAPAPSTQSSAFKMPVTTAFSKPASMTLGLASRLPSPKQAAPLSAQSTMESVRSEALFDSQDTGPAWMPTTQDTEYTSGFGSQSQCSPPRGMNDADEDDSWPLGERIVPWFDINAKEDSITWSTLPTESQRGDTGPVTQNPSPKNERSFHPIPGSFTMDVDDDEGDEDGDVAFDDGELDEMNIDPLKSTVSLVDVRGCRSDSQMSMASSSSIQSQSQSQAQGGFLSQASKLVSSVLGSSKKSKPEVKSLQLAAVAAKKQQEEKEKKANRLKEMEARRQAALQRKADEEKAKAQDEERKLKEESERRKKEREDNTDKRPLKIVGVKKVYFKPTASFCPPHFFQEDEQNKKRKIVGELDKKQELKKPMLKAPAPAPTTSKLPSKFGKPQPALASSASYNAASSSNLPKSINGKGKLVSKNAVPDDDISQPSQILQSQMAARAKAQLQAANLAPPTIASESIELPDINSEYSDSDDEDRPRTFDPPSWAQSPDLRQALEIQSTINPDDIFGAIRPLRMEELFQNRTGRFRARTSSANWTGTDRLTIEEEREYARRMGFR</sequence>
<evidence type="ECO:0000313" key="11">
    <source>
        <dbReference type="Proteomes" id="UP001221142"/>
    </source>
</evidence>
<dbReference type="EMBL" id="JARKIF010000009">
    <property type="protein sequence ID" value="KAJ7630926.1"/>
    <property type="molecule type" value="Genomic_DNA"/>
</dbReference>
<evidence type="ECO:0000313" key="10">
    <source>
        <dbReference type="EMBL" id="KAJ7630926.1"/>
    </source>
</evidence>
<feature type="region of interest" description="Disordered" evidence="8">
    <location>
        <begin position="917"/>
        <end position="1070"/>
    </location>
</feature>
<feature type="compositionally biased region" description="Basic and acidic residues" evidence="8">
    <location>
        <begin position="385"/>
        <end position="396"/>
    </location>
</feature>
<feature type="compositionally biased region" description="Acidic residues" evidence="8">
    <location>
        <begin position="738"/>
        <end position="761"/>
    </location>
</feature>
<reference evidence="10" key="1">
    <citation type="submission" date="2023-03" db="EMBL/GenBank/DDBJ databases">
        <title>Massive genome expansion in bonnet fungi (Mycena s.s.) driven by repeated elements and novel gene families across ecological guilds.</title>
        <authorList>
            <consortium name="Lawrence Berkeley National Laboratory"/>
            <person name="Harder C.B."/>
            <person name="Miyauchi S."/>
            <person name="Viragh M."/>
            <person name="Kuo A."/>
            <person name="Thoen E."/>
            <person name="Andreopoulos B."/>
            <person name="Lu D."/>
            <person name="Skrede I."/>
            <person name="Drula E."/>
            <person name="Henrissat B."/>
            <person name="Morin E."/>
            <person name="Kohler A."/>
            <person name="Barry K."/>
            <person name="LaButti K."/>
            <person name="Morin E."/>
            <person name="Salamov A."/>
            <person name="Lipzen A."/>
            <person name="Mereny Z."/>
            <person name="Hegedus B."/>
            <person name="Baldrian P."/>
            <person name="Stursova M."/>
            <person name="Weitz H."/>
            <person name="Taylor A."/>
            <person name="Grigoriev I.V."/>
            <person name="Nagy L.G."/>
            <person name="Martin F."/>
            <person name="Kauserud H."/>
        </authorList>
    </citation>
    <scope>NUCLEOTIDE SEQUENCE</scope>
    <source>
        <strain evidence="10">9284</strain>
    </source>
</reference>
<evidence type="ECO:0000256" key="6">
    <source>
        <dbReference type="ARBA" id="ARBA00023212"/>
    </source>
</evidence>
<feature type="region of interest" description="Disordered" evidence="8">
    <location>
        <begin position="358"/>
        <end position="432"/>
    </location>
</feature>
<dbReference type="Gene3D" id="6.10.250.2990">
    <property type="match status" value="1"/>
</dbReference>
<feature type="region of interest" description="Disordered" evidence="8">
    <location>
        <begin position="831"/>
        <end position="896"/>
    </location>
</feature>
<feature type="region of interest" description="Disordered" evidence="8">
    <location>
        <begin position="616"/>
        <end position="681"/>
    </location>
</feature>
<accession>A0AAD7FLM6</accession>
<comment type="similarity">
    <text evidence="3">Belongs to the INCENP family.</text>
</comment>
<dbReference type="Proteomes" id="UP001221142">
    <property type="component" value="Unassembled WGS sequence"/>
</dbReference>
<feature type="region of interest" description="Disordered" evidence="8">
    <location>
        <begin position="528"/>
        <end position="575"/>
    </location>
</feature>
<feature type="compositionally biased region" description="Basic and acidic residues" evidence="8">
    <location>
        <begin position="405"/>
        <end position="428"/>
    </location>
</feature>
<dbReference type="InterPro" id="IPR005635">
    <property type="entry name" value="Inner_centromere_prot_ARK-bd"/>
</dbReference>
<organism evidence="10 11">
    <name type="scientific">Roridomyces roridus</name>
    <dbReference type="NCBI Taxonomy" id="1738132"/>
    <lineage>
        <taxon>Eukaryota</taxon>
        <taxon>Fungi</taxon>
        <taxon>Dikarya</taxon>
        <taxon>Basidiomycota</taxon>
        <taxon>Agaricomycotina</taxon>
        <taxon>Agaricomycetes</taxon>
        <taxon>Agaricomycetidae</taxon>
        <taxon>Agaricales</taxon>
        <taxon>Marasmiineae</taxon>
        <taxon>Mycenaceae</taxon>
        <taxon>Roridomyces</taxon>
    </lineage>
</organism>
<keyword evidence="7" id="KW-0539">Nucleus</keyword>
<dbReference type="Pfam" id="PF03941">
    <property type="entry name" value="INCENP_ARK-bind"/>
    <property type="match status" value="1"/>
</dbReference>
<keyword evidence="6" id="KW-0206">Cytoskeleton</keyword>
<gene>
    <name evidence="10" type="ORF">FB45DRAFT_747588</name>
</gene>
<evidence type="ECO:0000256" key="4">
    <source>
        <dbReference type="ARBA" id="ARBA00022490"/>
    </source>
</evidence>
<evidence type="ECO:0000256" key="3">
    <source>
        <dbReference type="ARBA" id="ARBA00010042"/>
    </source>
</evidence>
<protein>
    <recommendedName>
        <fullName evidence="9">Inner centromere protein ARK-binding domain-containing protein</fullName>
    </recommendedName>
</protein>
<feature type="compositionally biased region" description="Basic and acidic residues" evidence="8">
    <location>
        <begin position="837"/>
        <end position="896"/>
    </location>
</feature>
<feature type="compositionally biased region" description="Pro residues" evidence="8">
    <location>
        <begin position="556"/>
        <end position="575"/>
    </location>
</feature>
<dbReference type="PANTHER" id="PTHR13142:SF1">
    <property type="entry name" value="INNER CENTROMERE PROTEIN"/>
    <property type="match status" value="1"/>
</dbReference>
<evidence type="ECO:0000256" key="2">
    <source>
        <dbReference type="ARBA" id="ARBA00004186"/>
    </source>
</evidence>
<dbReference type="AlphaFoldDB" id="A0AAD7FLM6"/>
<dbReference type="GO" id="GO:0007059">
    <property type="term" value="P:chromosome segregation"/>
    <property type="evidence" value="ECO:0007669"/>
    <property type="project" value="UniProtKB-KW"/>
</dbReference>
<feature type="compositionally biased region" description="Low complexity" evidence="8">
    <location>
        <begin position="1016"/>
        <end position="1029"/>
    </location>
</feature>
<feature type="region of interest" description="Disordered" evidence="8">
    <location>
        <begin position="164"/>
        <end position="337"/>
    </location>
</feature>
<evidence type="ECO:0000256" key="8">
    <source>
        <dbReference type="SAM" id="MobiDB-lite"/>
    </source>
</evidence>
<feature type="compositionally biased region" description="Low complexity" evidence="8">
    <location>
        <begin position="968"/>
        <end position="983"/>
    </location>
</feature>
<feature type="region of interest" description="Disordered" evidence="8">
    <location>
        <begin position="473"/>
        <end position="500"/>
    </location>
</feature>
<proteinExistence type="inferred from homology"/>
<keyword evidence="11" id="KW-1185">Reference proteome</keyword>
<dbReference type="GO" id="GO:0005634">
    <property type="term" value="C:nucleus"/>
    <property type="evidence" value="ECO:0007669"/>
    <property type="project" value="UniProtKB-SubCell"/>
</dbReference>
<feature type="region of interest" description="Disordered" evidence="8">
    <location>
        <begin position="700"/>
        <end position="803"/>
    </location>
</feature>